<dbReference type="OrthoDB" id="5835829at2759"/>
<proteinExistence type="inferred from homology"/>
<dbReference type="Gene3D" id="3.40.50.2000">
    <property type="entry name" value="Glycogen Phosphorylase B"/>
    <property type="match status" value="1"/>
</dbReference>
<comment type="caution">
    <text evidence="3">The sequence shown here is derived from an EMBL/GenBank/DDBJ whole genome shotgun (WGS) entry which is preliminary data.</text>
</comment>
<evidence type="ECO:0000313" key="3">
    <source>
        <dbReference type="EMBL" id="OMO66966.1"/>
    </source>
</evidence>
<dbReference type="PANTHER" id="PTHR48048">
    <property type="entry name" value="GLYCOSYLTRANSFERASE"/>
    <property type="match status" value="1"/>
</dbReference>
<dbReference type="InterPro" id="IPR050481">
    <property type="entry name" value="UDP-glycosyltransf_plant"/>
</dbReference>
<reference evidence="4" key="1">
    <citation type="submission" date="2013-09" db="EMBL/GenBank/DDBJ databases">
        <title>Corchorus olitorius genome sequencing.</title>
        <authorList>
            <person name="Alam M."/>
            <person name="Haque M.S."/>
            <person name="Islam M.S."/>
            <person name="Emdad E.M."/>
            <person name="Islam M.M."/>
            <person name="Ahmed B."/>
            <person name="Halim A."/>
            <person name="Hossen Q.M.M."/>
            <person name="Hossain M.Z."/>
            <person name="Ahmed R."/>
            <person name="Khan M.M."/>
            <person name="Islam R."/>
            <person name="Rashid M.M."/>
            <person name="Khan S.A."/>
            <person name="Rahman M.S."/>
            <person name="Alam M."/>
            <person name="Yahiya A.S."/>
            <person name="Khan M.S."/>
            <person name="Azam M.S."/>
            <person name="Haque T."/>
            <person name="Lashkar M.Z.H."/>
            <person name="Akhand A.I."/>
            <person name="Morshed G."/>
            <person name="Roy S."/>
            <person name="Uddin K.S."/>
            <person name="Rabeya T."/>
            <person name="Hossain A.S."/>
            <person name="Chowdhury A."/>
            <person name="Snigdha A.R."/>
            <person name="Mortoza M.S."/>
            <person name="Matin S.A."/>
            <person name="Hoque S.M.E."/>
            <person name="Islam M.K."/>
            <person name="Roy D.K."/>
            <person name="Haider R."/>
            <person name="Moosa M.M."/>
            <person name="Elias S.M."/>
            <person name="Hasan A.M."/>
            <person name="Jahan S."/>
            <person name="Shafiuddin M."/>
            <person name="Mahmood N."/>
            <person name="Shommy N.S."/>
        </authorList>
    </citation>
    <scope>NUCLEOTIDE SEQUENCE [LARGE SCALE GENOMIC DNA]</scope>
    <source>
        <strain evidence="4">cv. O-4</strain>
    </source>
</reference>
<dbReference type="Proteomes" id="UP000187203">
    <property type="component" value="Unassembled WGS sequence"/>
</dbReference>
<evidence type="ECO:0000256" key="1">
    <source>
        <dbReference type="ARBA" id="ARBA00009995"/>
    </source>
</evidence>
<comment type="similarity">
    <text evidence="1">Belongs to the UDP-glycosyltransferase family.</text>
</comment>
<gene>
    <name evidence="3" type="ORF">COLO4_30279</name>
</gene>
<evidence type="ECO:0000256" key="2">
    <source>
        <dbReference type="ARBA" id="ARBA00022676"/>
    </source>
</evidence>
<keyword evidence="2" id="KW-0328">Glycosyltransferase</keyword>
<dbReference type="SUPFAM" id="SSF53756">
    <property type="entry name" value="UDP-Glycosyltransferase/glycogen phosphorylase"/>
    <property type="match status" value="1"/>
</dbReference>
<protein>
    <submittedName>
        <fullName evidence="3">UDP-glycosyltransferase 88A1-like protein</fullName>
    </submittedName>
</protein>
<dbReference type="STRING" id="93759.A0A1R3H9N5"/>
<evidence type="ECO:0000313" key="4">
    <source>
        <dbReference type="Proteomes" id="UP000187203"/>
    </source>
</evidence>
<name>A0A1R3H9N5_9ROSI</name>
<dbReference type="AlphaFoldDB" id="A0A1R3H9N5"/>
<accession>A0A1R3H9N5</accession>
<keyword evidence="4" id="KW-1185">Reference proteome</keyword>
<dbReference type="GO" id="GO:0035251">
    <property type="term" value="F:UDP-glucosyltransferase activity"/>
    <property type="evidence" value="ECO:0007669"/>
    <property type="project" value="InterPro"/>
</dbReference>
<dbReference type="EMBL" id="AWUE01020694">
    <property type="protein sequence ID" value="OMO66966.1"/>
    <property type="molecule type" value="Genomic_DNA"/>
</dbReference>
<keyword evidence="2" id="KW-0808">Transferase</keyword>
<organism evidence="3 4">
    <name type="scientific">Corchorus olitorius</name>
    <dbReference type="NCBI Taxonomy" id="93759"/>
    <lineage>
        <taxon>Eukaryota</taxon>
        <taxon>Viridiplantae</taxon>
        <taxon>Streptophyta</taxon>
        <taxon>Embryophyta</taxon>
        <taxon>Tracheophyta</taxon>
        <taxon>Spermatophyta</taxon>
        <taxon>Magnoliopsida</taxon>
        <taxon>eudicotyledons</taxon>
        <taxon>Gunneridae</taxon>
        <taxon>Pentapetalae</taxon>
        <taxon>rosids</taxon>
        <taxon>malvids</taxon>
        <taxon>Malvales</taxon>
        <taxon>Malvaceae</taxon>
        <taxon>Grewioideae</taxon>
        <taxon>Apeibeae</taxon>
        <taxon>Corchorus</taxon>
    </lineage>
</organism>
<dbReference type="PANTHER" id="PTHR48048:SF30">
    <property type="entry name" value="GLYCOSYLTRANSFERASE"/>
    <property type="match status" value="1"/>
</dbReference>
<sequence>MEAIVLYPSPGMGHLISMVELGKLILTHHPSFTFINFITTPPLNAGSTTSYIATVSATTPSISFHRLPVISLDPASYGTVEALTSDLIHLNRPP</sequence>